<feature type="domain" description="BTB" evidence="1">
    <location>
        <begin position="25"/>
        <end position="78"/>
    </location>
</feature>
<organism evidence="2 3">
    <name type="scientific">Kwoniella heveanensis BCC8398</name>
    <dbReference type="NCBI Taxonomy" id="1296120"/>
    <lineage>
        <taxon>Eukaryota</taxon>
        <taxon>Fungi</taxon>
        <taxon>Dikarya</taxon>
        <taxon>Basidiomycota</taxon>
        <taxon>Agaricomycotina</taxon>
        <taxon>Tremellomycetes</taxon>
        <taxon>Tremellales</taxon>
        <taxon>Cryptococcaceae</taxon>
        <taxon>Kwoniella</taxon>
    </lineage>
</organism>
<evidence type="ECO:0000259" key="1">
    <source>
        <dbReference type="Pfam" id="PF00651"/>
    </source>
</evidence>
<dbReference type="OrthoDB" id="2594518at2759"/>
<reference evidence="3" key="2">
    <citation type="submission" date="2013-12" db="EMBL/GenBank/DDBJ databases">
        <title>Evolution of pathogenesis and genome organization in the Tremellales.</title>
        <authorList>
            <person name="Cuomo C."/>
            <person name="Litvintseva A."/>
            <person name="Heitman J."/>
            <person name="Chen Y."/>
            <person name="Sun S."/>
            <person name="Springer D."/>
            <person name="Dromer F."/>
            <person name="Young S."/>
            <person name="Zeng Q."/>
            <person name="Chapman S."/>
            <person name="Gujja S."/>
            <person name="Saif S."/>
            <person name="Birren B."/>
        </authorList>
    </citation>
    <scope>NUCLEOTIDE SEQUENCE [LARGE SCALE GENOMIC DNA]</scope>
    <source>
        <strain evidence="3">BCC8398</strain>
    </source>
</reference>
<dbReference type="AlphaFoldDB" id="A0A1B9GSY5"/>
<dbReference type="Proteomes" id="UP000092666">
    <property type="component" value="Unassembled WGS sequence"/>
</dbReference>
<sequence>MPSIFRTSSGKEYEYHEKYDGPEGDLVIISSDDKALRCEKAALLVNSSVFRSMFSTCDSDGSKVHLDHPASALATVLQALNHRLSSRLPSGKNSSTLSTSAARTTWLFWALES</sequence>
<dbReference type="InterPro" id="IPR000210">
    <property type="entry name" value="BTB/POZ_dom"/>
</dbReference>
<evidence type="ECO:0000313" key="2">
    <source>
        <dbReference type="EMBL" id="OCF34097.1"/>
    </source>
</evidence>
<keyword evidence="3" id="KW-1185">Reference proteome</keyword>
<name>A0A1B9GSY5_9TREE</name>
<proteinExistence type="predicted"/>
<reference evidence="2 3" key="1">
    <citation type="submission" date="2013-07" db="EMBL/GenBank/DDBJ databases">
        <title>The Genome Sequence of Cryptococcus heveanensis BCC8398.</title>
        <authorList>
            <consortium name="The Broad Institute Genome Sequencing Platform"/>
            <person name="Cuomo C."/>
            <person name="Litvintseva A."/>
            <person name="Chen Y."/>
            <person name="Heitman J."/>
            <person name="Sun S."/>
            <person name="Springer D."/>
            <person name="Dromer F."/>
            <person name="Young S.K."/>
            <person name="Zeng Q."/>
            <person name="Gargeya S."/>
            <person name="Fitzgerald M."/>
            <person name="Abouelleil A."/>
            <person name="Alvarado L."/>
            <person name="Berlin A.M."/>
            <person name="Chapman S.B."/>
            <person name="Dewar J."/>
            <person name="Goldberg J."/>
            <person name="Griggs A."/>
            <person name="Gujja S."/>
            <person name="Hansen M."/>
            <person name="Howarth C."/>
            <person name="Imamovic A."/>
            <person name="Larimer J."/>
            <person name="McCowan C."/>
            <person name="Murphy C."/>
            <person name="Pearson M."/>
            <person name="Priest M."/>
            <person name="Roberts A."/>
            <person name="Saif S."/>
            <person name="Shea T."/>
            <person name="Sykes S."/>
            <person name="Wortman J."/>
            <person name="Nusbaum C."/>
            <person name="Birren B."/>
        </authorList>
    </citation>
    <scope>NUCLEOTIDE SEQUENCE [LARGE SCALE GENOMIC DNA]</scope>
    <source>
        <strain evidence="2 3">BCC8398</strain>
    </source>
</reference>
<accession>A0A1B9GSY5</accession>
<dbReference type="Pfam" id="PF00651">
    <property type="entry name" value="BTB"/>
    <property type="match status" value="1"/>
</dbReference>
<dbReference type="EMBL" id="KI669501">
    <property type="protein sequence ID" value="OCF34097.1"/>
    <property type="molecule type" value="Genomic_DNA"/>
</dbReference>
<evidence type="ECO:0000313" key="3">
    <source>
        <dbReference type="Proteomes" id="UP000092666"/>
    </source>
</evidence>
<protein>
    <recommendedName>
        <fullName evidence="1">BTB domain-containing protein</fullName>
    </recommendedName>
</protein>
<gene>
    <name evidence="2" type="ORF">I316_04044</name>
</gene>